<evidence type="ECO:0000259" key="1">
    <source>
        <dbReference type="Pfam" id="PF06812"/>
    </source>
</evidence>
<dbReference type="InterPro" id="IPR017740">
    <property type="entry name" value="TssA-like"/>
</dbReference>
<dbReference type="Pfam" id="PF06812">
    <property type="entry name" value="ImpA_N"/>
    <property type="match status" value="1"/>
</dbReference>
<proteinExistence type="predicted"/>
<evidence type="ECO:0000313" key="3">
    <source>
        <dbReference type="Proteomes" id="UP000479300"/>
    </source>
</evidence>
<dbReference type="InterPro" id="IPR010657">
    <property type="entry name" value="ImpA_N"/>
</dbReference>
<dbReference type="EMBL" id="WSFA01000058">
    <property type="protein sequence ID" value="NDL40839.1"/>
    <property type="molecule type" value="Genomic_DNA"/>
</dbReference>
<feature type="domain" description="ImpA N-terminal" evidence="1">
    <location>
        <begin position="19"/>
        <end position="144"/>
    </location>
</feature>
<dbReference type="PANTHER" id="PTHR37951:SF1">
    <property type="entry name" value="TYPE VI SECRETION SYSTEM COMPONENT TSSA1"/>
    <property type="match status" value="1"/>
</dbReference>
<evidence type="ECO:0000313" key="2">
    <source>
        <dbReference type="EMBL" id="NDL40839.1"/>
    </source>
</evidence>
<comment type="caution">
    <text evidence="2">The sequence shown here is derived from an EMBL/GenBank/DDBJ whole genome shotgun (WGS) entry which is preliminary data.</text>
</comment>
<organism evidence="2 3">
    <name type="scientific">Photorhabdus laumondii subsp. laumondii</name>
    <name type="common">Photorhabdus luminescens subsp. laumondii</name>
    <dbReference type="NCBI Taxonomy" id="141679"/>
    <lineage>
        <taxon>Bacteria</taxon>
        <taxon>Pseudomonadati</taxon>
        <taxon>Pseudomonadota</taxon>
        <taxon>Gammaproteobacteria</taxon>
        <taxon>Enterobacterales</taxon>
        <taxon>Morganellaceae</taxon>
        <taxon>Photorhabdus</taxon>
    </lineage>
</organism>
<sequence>MLEMEVTVNLAQTDIARFLQPIAADKPAGCDIEYEPIFEQINAARETDDDFLQDDTWGYETRQADWMKVSALCQEVLEKQSKDLQIACWLTQAQGELYGLAGISGGITLLAHLLETFWPVLYPPLDDTEANSADARLGRLSWLDNQLVKQLDNLTLTDDGKLSLSVWQRVQYFEQRAAVNSELRSALISDGYFGMAECDGSIRTTPAEQFNQLLTRAEQVNKALAELQKIMVELLPDAGNSMSASTQRLQELVALIERFRDMVAPGSSQEYGNSNEAIAAGGDAPNGMNTTFLTEDRAHHEMRAIAIGQMINIANYFRQNEPTSPVPYLIERAARWANMGMAEWLEEMMSENTSALQEIMRVMKGPEINREQNE</sequence>
<dbReference type="Proteomes" id="UP000479300">
    <property type="component" value="Unassembled WGS sequence"/>
</dbReference>
<dbReference type="PANTHER" id="PTHR37951">
    <property type="entry name" value="CYTOPLASMIC PROTEIN-RELATED"/>
    <property type="match status" value="1"/>
</dbReference>
<protein>
    <submittedName>
        <fullName evidence="2">Type VI secretion system protein TssA</fullName>
    </submittedName>
</protein>
<reference evidence="2 3" key="1">
    <citation type="submission" date="2019-12" db="EMBL/GenBank/DDBJ databases">
        <title>Engineering Photorhabdus to improve their lethality against agricultural pests.</title>
        <authorList>
            <person name="Machado R.A.R."/>
        </authorList>
    </citation>
    <scope>NUCLEOTIDE SEQUENCE [LARGE SCALE GENOMIC DNA]</scope>
    <source>
        <strain evidence="2 3">EN01</strain>
    </source>
</reference>
<name>A0A6L9JNR1_PHOLM</name>
<dbReference type="AlphaFoldDB" id="A0A6L9JNR1"/>
<dbReference type="NCBIfam" id="TIGR03363">
    <property type="entry name" value="VI_chp_8"/>
    <property type="match status" value="1"/>
</dbReference>
<accession>A0A6L9JNR1</accession>
<gene>
    <name evidence="2" type="primary">tssA</name>
    <name evidence="2" type="ORF">GPY51_19295</name>
</gene>